<protein>
    <recommendedName>
        <fullName evidence="3">Lipoprotein</fullName>
    </recommendedName>
</protein>
<gene>
    <name evidence="1" type="ORF">O0235_06375</name>
</gene>
<sequence length="208" mass="22163">MVAILAVACGSGSDDGTDQPSANSEDELARSLLLTVDDFPTGWAETLDDSEDDGGEDPFAKCPRLAEAEGMTGRAKSGTFSRGGVAEVEHGVVIYEDEGKASAALKMLAEVVTCNARFINDGRLNNSEAEFRDANVARISFPKVGDEVSAMRISFKGFDKTSSYDFHLDYVVVRKGRIISGVVAFDALSPFDTADLEALVKKAVAKLP</sequence>
<accession>A0ABY7MCX9</accession>
<name>A0ABY7MCX9_9CHLR</name>
<evidence type="ECO:0000313" key="1">
    <source>
        <dbReference type="EMBL" id="WBL37188.1"/>
    </source>
</evidence>
<dbReference type="Proteomes" id="UP001212803">
    <property type="component" value="Chromosome"/>
</dbReference>
<dbReference type="EMBL" id="CP115149">
    <property type="protein sequence ID" value="WBL37188.1"/>
    <property type="molecule type" value="Genomic_DNA"/>
</dbReference>
<reference evidence="1 2" key="1">
    <citation type="journal article" date="2023" name="ISME J.">
        <title>Thermophilic Dehalococcoidia with unusual traits shed light on an unexpected past.</title>
        <authorList>
            <person name="Palmer M."/>
            <person name="Covington J.K."/>
            <person name="Zhou E.M."/>
            <person name="Thomas S.C."/>
            <person name="Habib N."/>
            <person name="Seymour C.O."/>
            <person name="Lai D."/>
            <person name="Johnston J."/>
            <person name="Hashimi A."/>
            <person name="Jiao J.Y."/>
            <person name="Muok A.R."/>
            <person name="Liu L."/>
            <person name="Xian W.D."/>
            <person name="Zhi X.Y."/>
            <person name="Li M.M."/>
            <person name="Silva L.P."/>
            <person name="Bowen B.P."/>
            <person name="Louie K."/>
            <person name="Briegel A."/>
            <person name="Pett-Ridge J."/>
            <person name="Weber P.K."/>
            <person name="Tocheva E.I."/>
            <person name="Woyke T."/>
            <person name="Northen T.R."/>
            <person name="Mayali X."/>
            <person name="Li W.J."/>
            <person name="Hedlund B.P."/>
        </authorList>
    </citation>
    <scope>NUCLEOTIDE SEQUENCE [LARGE SCALE GENOMIC DNA]</scope>
    <source>
        <strain evidence="1 2">YIM 72310</strain>
    </source>
</reference>
<proteinExistence type="predicted"/>
<dbReference type="RefSeq" id="WP_270057701.1">
    <property type="nucleotide sequence ID" value="NZ_CP115149.1"/>
</dbReference>
<evidence type="ECO:0008006" key="3">
    <source>
        <dbReference type="Google" id="ProtNLM"/>
    </source>
</evidence>
<keyword evidence="2" id="KW-1185">Reference proteome</keyword>
<evidence type="ECO:0000313" key="2">
    <source>
        <dbReference type="Proteomes" id="UP001212803"/>
    </source>
</evidence>
<organism evidence="1 2">
    <name type="scientific">Tepidiforma flava</name>
    <dbReference type="NCBI Taxonomy" id="3004094"/>
    <lineage>
        <taxon>Bacteria</taxon>
        <taxon>Bacillati</taxon>
        <taxon>Chloroflexota</taxon>
        <taxon>Tepidiformia</taxon>
        <taxon>Tepidiformales</taxon>
        <taxon>Tepidiformaceae</taxon>
        <taxon>Tepidiforma</taxon>
    </lineage>
</organism>